<organism evidence="1">
    <name type="scientific">Candidatus Kentrum sp. FW</name>
    <dbReference type="NCBI Taxonomy" id="2126338"/>
    <lineage>
        <taxon>Bacteria</taxon>
        <taxon>Pseudomonadati</taxon>
        <taxon>Pseudomonadota</taxon>
        <taxon>Gammaproteobacteria</taxon>
        <taxon>Candidatus Kentrum</taxon>
    </lineage>
</organism>
<evidence type="ECO:0000313" key="1">
    <source>
        <dbReference type="EMBL" id="VFJ76897.1"/>
    </source>
</evidence>
<proteinExistence type="predicted"/>
<protein>
    <submittedName>
        <fullName evidence="1">Uncharacterized protein</fullName>
    </submittedName>
</protein>
<accession>A0A450U245</accession>
<reference evidence="1" key="1">
    <citation type="submission" date="2019-02" db="EMBL/GenBank/DDBJ databases">
        <authorList>
            <person name="Gruber-Vodicka R. H."/>
            <person name="Seah K. B. B."/>
        </authorList>
    </citation>
    <scope>NUCLEOTIDE SEQUENCE</scope>
    <source>
        <strain evidence="1">BECK_BZ131</strain>
    </source>
</reference>
<gene>
    <name evidence="1" type="ORF">BECKFW1821C_GA0114237_111110</name>
</gene>
<dbReference type="AlphaFoldDB" id="A0A450U245"/>
<name>A0A450U245_9GAMM</name>
<dbReference type="EMBL" id="CAADFE010000111">
    <property type="protein sequence ID" value="VFJ76897.1"/>
    <property type="molecule type" value="Genomic_DNA"/>
</dbReference>
<sequence length="81" mass="9240">MTIWPVIYHEVLETVEKPDVIVRGSGGAYKAARNYGKNKWMVVVYREISKSDGFCHNGILIVHETQGRNHMATTLTRARTH</sequence>